<accession>A0A8K0R1F5</accession>
<feature type="transmembrane region" description="Helical" evidence="2">
    <location>
        <begin position="704"/>
        <end position="725"/>
    </location>
</feature>
<keyword evidence="2" id="KW-1133">Transmembrane helix</keyword>
<comment type="caution">
    <text evidence="4">The sequence shown here is derived from an EMBL/GenBank/DDBJ whole genome shotgun (WGS) entry which is preliminary data.</text>
</comment>
<feature type="compositionally biased region" description="Polar residues" evidence="1">
    <location>
        <begin position="33"/>
        <end position="42"/>
    </location>
</feature>
<sequence>MTDRRTPPERLQPASRYRSPGFDDPQSRYESLDNATSAHATGSSRTRRRPSRTSSSENVPPQSAYPVLEDRDRGSGKRTKSSRNTLRKGPRRDSAQSDVSFGSQSTYSEEADDASGYVPKLSQIREAKEGRTSRSRASSTVSSSIEPRTRRRRHTTDHAVDQSRSQHKRGLTRRHSGSSATTSNPSVVSVMSEVNPQSSASNNGSTTATQRSYDDHSLVSEKMDHEQTNVFQYMQQVPTVEEYSEEEHHDDAPSTIVSSVAESSDESDEGTAQSSSAGSTQLSQDTPTTSPASTRRTDVELPQPPEPPQQYRHPKKPLYASSFVHGHGGDHEEEEYDESDEGTDVQSEEGDEEEQEEGSESDQSDHAHSSVPEEAPHPRVPSSSSRPSDHHTQRLRRQERELASHVLQSPQPQKDFQFAGGPSPHPPPPMPLYSPRAYSGATPSTFEAPTTYPPEWPPFPPPLAVEYPTQNMLQSPPAGHALPLAVQSPMGVTNLPAQQHTPPFYQHAGQPPQYQAHVPASEVTRTTAAGYELLANKLSEPPKSSKSLRKGANLVPMYRKFENLNHRVLLFLQDEVCELEEELRALDDSIVQMSPRDEAGHAFPASRRGDARYGGELHYKRTELLGRIFQKLGQYNQALTSFNSLLKSLDPASAEDIQAYRVWLEKRAPIDYPETRFLERKNDLLAVSRRPSVSTARGPSESPFVWLPLGLVIPLVAFAIVPSLLGRIVVIALITAAELRLVTTTPEVMNYLAFKEWAMAASL</sequence>
<keyword evidence="5" id="KW-1185">Reference proteome</keyword>
<keyword evidence="2" id="KW-0472">Membrane</keyword>
<gene>
    <name evidence="4" type="ORF">FB567DRAFT_110276</name>
</gene>
<feature type="domain" description="DUF6594" evidence="3">
    <location>
        <begin position="531"/>
        <end position="692"/>
    </location>
</feature>
<feature type="compositionally biased region" description="Acidic residues" evidence="1">
    <location>
        <begin position="331"/>
        <end position="362"/>
    </location>
</feature>
<feature type="compositionally biased region" description="Basic and acidic residues" evidence="1">
    <location>
        <begin position="123"/>
        <end position="132"/>
    </location>
</feature>
<proteinExistence type="predicted"/>
<dbReference type="PANTHER" id="PTHR34502">
    <property type="entry name" value="DUF6594 DOMAIN-CONTAINING PROTEIN-RELATED"/>
    <property type="match status" value="1"/>
</dbReference>
<name>A0A8K0R1F5_9PLEO</name>
<feature type="compositionally biased region" description="Basic and acidic residues" evidence="1">
    <location>
        <begin position="212"/>
        <end position="227"/>
    </location>
</feature>
<keyword evidence="2" id="KW-0812">Transmembrane</keyword>
<dbReference type="Proteomes" id="UP000813461">
    <property type="component" value="Unassembled WGS sequence"/>
</dbReference>
<feature type="compositionally biased region" description="Basic residues" evidence="1">
    <location>
        <begin position="76"/>
        <end position="90"/>
    </location>
</feature>
<dbReference type="InterPro" id="IPR046529">
    <property type="entry name" value="DUF6594"/>
</dbReference>
<dbReference type="Pfam" id="PF20237">
    <property type="entry name" value="DUF6594"/>
    <property type="match status" value="1"/>
</dbReference>
<feature type="compositionally biased region" description="Polar residues" evidence="1">
    <location>
        <begin position="96"/>
        <end position="108"/>
    </location>
</feature>
<dbReference type="AlphaFoldDB" id="A0A8K0R1F5"/>
<evidence type="ECO:0000256" key="1">
    <source>
        <dbReference type="SAM" id="MobiDB-lite"/>
    </source>
</evidence>
<reference evidence="4" key="1">
    <citation type="journal article" date="2021" name="Nat. Commun.">
        <title>Genetic determinants of endophytism in the Arabidopsis root mycobiome.</title>
        <authorList>
            <person name="Mesny F."/>
            <person name="Miyauchi S."/>
            <person name="Thiergart T."/>
            <person name="Pickel B."/>
            <person name="Atanasova L."/>
            <person name="Karlsson M."/>
            <person name="Huettel B."/>
            <person name="Barry K.W."/>
            <person name="Haridas S."/>
            <person name="Chen C."/>
            <person name="Bauer D."/>
            <person name="Andreopoulos W."/>
            <person name="Pangilinan J."/>
            <person name="LaButti K."/>
            <person name="Riley R."/>
            <person name="Lipzen A."/>
            <person name="Clum A."/>
            <person name="Drula E."/>
            <person name="Henrissat B."/>
            <person name="Kohler A."/>
            <person name="Grigoriev I.V."/>
            <person name="Martin F.M."/>
            <person name="Hacquard S."/>
        </authorList>
    </citation>
    <scope>NUCLEOTIDE SEQUENCE</scope>
    <source>
        <strain evidence="4">MPI-SDFR-AT-0120</strain>
    </source>
</reference>
<dbReference type="EMBL" id="JAGMVJ010000015">
    <property type="protein sequence ID" value="KAH7080673.1"/>
    <property type="molecule type" value="Genomic_DNA"/>
</dbReference>
<feature type="compositionally biased region" description="Pro residues" evidence="1">
    <location>
        <begin position="423"/>
        <end position="432"/>
    </location>
</feature>
<feature type="compositionally biased region" description="Basic residues" evidence="1">
    <location>
        <begin position="165"/>
        <end position="176"/>
    </location>
</feature>
<dbReference type="OrthoDB" id="5416037at2759"/>
<feature type="compositionally biased region" description="Low complexity" evidence="1">
    <location>
        <begin position="135"/>
        <end position="144"/>
    </location>
</feature>
<protein>
    <recommendedName>
        <fullName evidence="3">DUF6594 domain-containing protein</fullName>
    </recommendedName>
</protein>
<organism evidence="4 5">
    <name type="scientific">Paraphoma chrysanthemicola</name>
    <dbReference type="NCBI Taxonomy" id="798071"/>
    <lineage>
        <taxon>Eukaryota</taxon>
        <taxon>Fungi</taxon>
        <taxon>Dikarya</taxon>
        <taxon>Ascomycota</taxon>
        <taxon>Pezizomycotina</taxon>
        <taxon>Dothideomycetes</taxon>
        <taxon>Pleosporomycetidae</taxon>
        <taxon>Pleosporales</taxon>
        <taxon>Pleosporineae</taxon>
        <taxon>Phaeosphaeriaceae</taxon>
        <taxon>Paraphoma</taxon>
    </lineage>
</organism>
<feature type="compositionally biased region" description="Polar residues" evidence="1">
    <location>
        <begin position="177"/>
        <end position="197"/>
    </location>
</feature>
<evidence type="ECO:0000256" key="2">
    <source>
        <dbReference type="SAM" id="Phobius"/>
    </source>
</evidence>
<evidence type="ECO:0000259" key="3">
    <source>
        <dbReference type="Pfam" id="PF20237"/>
    </source>
</evidence>
<feature type="compositionally biased region" description="Basic and acidic residues" evidence="1">
    <location>
        <begin position="387"/>
        <end position="403"/>
    </location>
</feature>
<feature type="region of interest" description="Disordered" evidence="1">
    <location>
        <begin position="1"/>
        <end position="457"/>
    </location>
</feature>
<dbReference type="PANTHER" id="PTHR34502:SF6">
    <property type="entry name" value="DUF6594 DOMAIN-CONTAINING PROTEIN"/>
    <property type="match status" value="1"/>
</dbReference>
<feature type="compositionally biased region" description="Polar residues" evidence="1">
    <location>
        <begin position="270"/>
        <end position="284"/>
    </location>
</feature>
<feature type="compositionally biased region" description="Polar residues" evidence="1">
    <location>
        <begin position="228"/>
        <end position="238"/>
    </location>
</feature>
<feature type="compositionally biased region" description="Low complexity" evidence="1">
    <location>
        <begin position="198"/>
        <end position="209"/>
    </location>
</feature>
<evidence type="ECO:0000313" key="5">
    <source>
        <dbReference type="Proteomes" id="UP000813461"/>
    </source>
</evidence>
<evidence type="ECO:0000313" key="4">
    <source>
        <dbReference type="EMBL" id="KAH7080673.1"/>
    </source>
</evidence>
<feature type="compositionally biased region" description="Low complexity" evidence="1">
    <location>
        <begin position="285"/>
        <end position="294"/>
    </location>
</feature>